<dbReference type="InterPro" id="IPR052566">
    <property type="entry name" value="Non-lysos_glucosylceramidase"/>
</dbReference>
<keyword evidence="3" id="KW-1185">Reference proteome</keyword>
<evidence type="ECO:0000313" key="2">
    <source>
        <dbReference type="EMBL" id="KAG9463218.1"/>
    </source>
</evidence>
<proteinExistence type="predicted"/>
<dbReference type="Pfam" id="PF04685">
    <property type="entry name" value="DUF608"/>
    <property type="match status" value="1"/>
</dbReference>
<dbReference type="PANTHER" id="PTHR12654">
    <property type="entry name" value="BILE ACID BETA-GLUCOSIDASE-RELATED"/>
    <property type="match status" value="1"/>
</dbReference>
<feature type="domain" description="Glycosyl-hydrolase family 116 catalytic region" evidence="1">
    <location>
        <begin position="2"/>
        <end position="171"/>
    </location>
</feature>
<organism evidence="2 3">
    <name type="scientific">Eleutherodactylus coqui</name>
    <name type="common">Puerto Rican coqui</name>
    <dbReference type="NCBI Taxonomy" id="57060"/>
    <lineage>
        <taxon>Eukaryota</taxon>
        <taxon>Metazoa</taxon>
        <taxon>Chordata</taxon>
        <taxon>Craniata</taxon>
        <taxon>Vertebrata</taxon>
        <taxon>Euteleostomi</taxon>
        <taxon>Amphibia</taxon>
        <taxon>Batrachia</taxon>
        <taxon>Anura</taxon>
        <taxon>Neobatrachia</taxon>
        <taxon>Hyloidea</taxon>
        <taxon>Eleutherodactylidae</taxon>
        <taxon>Eleutherodactylinae</taxon>
        <taxon>Eleutherodactylus</taxon>
        <taxon>Eleutherodactylus</taxon>
    </lineage>
</organism>
<dbReference type="InterPro" id="IPR006775">
    <property type="entry name" value="GH116_catalytic"/>
</dbReference>
<dbReference type="OrthoDB" id="730489at2759"/>
<sequence>MAAILSEDPEMRRYLMSGSVAPVKSRNVVPHDVGDPDDEPWQKLNAYIIHDTAKWKDLNLKFVLQVYRDYHMTKSSCYLRDMWPVCQAVMDSALKFDHDGDGLIENCGFADQTYDGWVMTGPSAYCGGLWLAAVCMMCQMAEDVEDKDAHSKFSSILSRGKEAFEKLLWNVEPHSMEGVMMGRGAILQDDTINDIVLALCPKRHQEQNMARKCRGMPLPPRHISNKCR</sequence>
<dbReference type="GO" id="GO:0007417">
    <property type="term" value="P:central nervous system development"/>
    <property type="evidence" value="ECO:0007669"/>
    <property type="project" value="TreeGrafter"/>
</dbReference>
<dbReference type="GO" id="GO:0008422">
    <property type="term" value="F:beta-glucosidase activity"/>
    <property type="evidence" value="ECO:0007669"/>
    <property type="project" value="TreeGrafter"/>
</dbReference>
<accession>A0A8J6BID2</accession>
<reference evidence="2" key="1">
    <citation type="thesis" date="2020" institute="ProQuest LLC" country="789 East Eisenhower Parkway, Ann Arbor, MI, USA">
        <title>Comparative Genomics and Chromosome Evolution.</title>
        <authorList>
            <person name="Mudd A.B."/>
        </authorList>
    </citation>
    <scope>NUCLEOTIDE SEQUENCE</scope>
    <source>
        <strain evidence="2">HN-11 Male</strain>
        <tissue evidence="2">Kidney and liver</tissue>
    </source>
</reference>
<dbReference type="AlphaFoldDB" id="A0A8J6BID2"/>
<dbReference type="GO" id="GO:0005975">
    <property type="term" value="P:carbohydrate metabolic process"/>
    <property type="evidence" value="ECO:0007669"/>
    <property type="project" value="InterPro"/>
</dbReference>
<dbReference type="InterPro" id="IPR008928">
    <property type="entry name" value="6-hairpin_glycosidase_sf"/>
</dbReference>
<dbReference type="Proteomes" id="UP000770717">
    <property type="component" value="Unassembled WGS sequence"/>
</dbReference>
<dbReference type="PANTHER" id="PTHR12654:SF0">
    <property type="entry name" value="NON-LYSOSOMAL GLUCOSYLCERAMIDASE"/>
    <property type="match status" value="1"/>
</dbReference>
<name>A0A8J6BID2_ELECQ</name>
<dbReference type="EMBL" id="WNTK01007661">
    <property type="protein sequence ID" value="KAG9463218.1"/>
    <property type="molecule type" value="Genomic_DNA"/>
</dbReference>
<gene>
    <name evidence="2" type="ORF">GDO78_022189</name>
</gene>
<evidence type="ECO:0000313" key="3">
    <source>
        <dbReference type="Proteomes" id="UP000770717"/>
    </source>
</evidence>
<dbReference type="InterPro" id="IPR012341">
    <property type="entry name" value="6hp_glycosidase-like_sf"/>
</dbReference>
<comment type="caution">
    <text evidence="2">The sequence shown here is derived from an EMBL/GenBank/DDBJ whole genome shotgun (WGS) entry which is preliminary data.</text>
</comment>
<dbReference type="SUPFAM" id="SSF48208">
    <property type="entry name" value="Six-hairpin glycosidases"/>
    <property type="match status" value="1"/>
</dbReference>
<evidence type="ECO:0000259" key="1">
    <source>
        <dbReference type="Pfam" id="PF04685"/>
    </source>
</evidence>
<dbReference type="Gene3D" id="1.50.10.10">
    <property type="match status" value="1"/>
</dbReference>
<protein>
    <recommendedName>
        <fullName evidence="1">Glycosyl-hydrolase family 116 catalytic region domain-containing protein</fullName>
    </recommendedName>
</protein>